<feature type="chain" id="PRO_5026804334" evidence="1">
    <location>
        <begin position="22"/>
        <end position="255"/>
    </location>
</feature>
<reference evidence="2 3" key="1">
    <citation type="submission" date="2019-11" db="EMBL/GenBank/DDBJ databases">
        <title>Type strains purchased from KCTC, JCM and DSMZ.</title>
        <authorList>
            <person name="Lu H."/>
        </authorList>
    </citation>
    <scope>NUCLEOTIDE SEQUENCE [LARGE SCALE GENOMIC DNA]</scope>
    <source>
        <strain evidence="2 3">KCTC 42409</strain>
    </source>
</reference>
<dbReference type="GO" id="GO:0008233">
    <property type="term" value="F:peptidase activity"/>
    <property type="evidence" value="ECO:0007669"/>
    <property type="project" value="UniProtKB-KW"/>
</dbReference>
<name>A0A6L6PYP4_9BURK</name>
<dbReference type="RefSeq" id="WP_155438973.1">
    <property type="nucleotide sequence ID" value="NZ_WNLA01000005.1"/>
</dbReference>
<dbReference type="Gene3D" id="2.40.10.10">
    <property type="entry name" value="Trypsin-like serine proteases"/>
    <property type="match status" value="2"/>
</dbReference>
<accession>A0A6L6PYP4</accession>
<dbReference type="InterPro" id="IPR043504">
    <property type="entry name" value="Peptidase_S1_PA_chymotrypsin"/>
</dbReference>
<organism evidence="2 3">
    <name type="scientific">Pseudoduganella ginsengisoli</name>
    <dbReference type="NCBI Taxonomy" id="1462440"/>
    <lineage>
        <taxon>Bacteria</taxon>
        <taxon>Pseudomonadati</taxon>
        <taxon>Pseudomonadota</taxon>
        <taxon>Betaproteobacteria</taxon>
        <taxon>Burkholderiales</taxon>
        <taxon>Oxalobacteraceae</taxon>
        <taxon>Telluria group</taxon>
        <taxon>Pseudoduganella</taxon>
    </lineage>
</organism>
<dbReference type="AlphaFoldDB" id="A0A6L6PYP4"/>
<feature type="signal peptide" evidence="1">
    <location>
        <begin position="1"/>
        <end position="21"/>
    </location>
</feature>
<protein>
    <submittedName>
        <fullName evidence="2">Serine protease</fullName>
    </submittedName>
</protein>
<keyword evidence="2" id="KW-0378">Hydrolase</keyword>
<sequence>MPIRLLCLCFSLFFALEPARAADLSTTIAAVKPSIVAIGTSLPTRSPAVIFFGTGWVTGDGLSVITNAHVVSNAIKADQKESLGIVIAGEGNTIAFRAATLAGVDPDHDLAHLRLAGGPPLPALKLGDSATLREGRELALTGFPLGMVLGLHHVTHRATLSAITPIIIPSIGARQLDARAIVQLARPFDIFQLDGTAYPGNSGSPVYDPADGTVYAVINMGFVKGFKEAAITNPSGISYAIPGRYVSALLQRAAQ</sequence>
<evidence type="ECO:0000256" key="1">
    <source>
        <dbReference type="SAM" id="SignalP"/>
    </source>
</evidence>
<keyword evidence="2" id="KW-0645">Protease</keyword>
<dbReference type="GO" id="GO:0006508">
    <property type="term" value="P:proteolysis"/>
    <property type="evidence" value="ECO:0007669"/>
    <property type="project" value="UniProtKB-KW"/>
</dbReference>
<gene>
    <name evidence="2" type="ORF">GM668_10880</name>
</gene>
<dbReference type="Pfam" id="PF13365">
    <property type="entry name" value="Trypsin_2"/>
    <property type="match status" value="1"/>
</dbReference>
<dbReference type="Proteomes" id="UP000484015">
    <property type="component" value="Unassembled WGS sequence"/>
</dbReference>
<keyword evidence="1" id="KW-0732">Signal</keyword>
<keyword evidence="3" id="KW-1185">Reference proteome</keyword>
<dbReference type="PANTHER" id="PTHR43019:SF23">
    <property type="entry name" value="PROTEASE DO-LIKE 5, CHLOROPLASTIC"/>
    <property type="match status" value="1"/>
</dbReference>
<evidence type="ECO:0000313" key="2">
    <source>
        <dbReference type="EMBL" id="MTW02585.1"/>
    </source>
</evidence>
<comment type="caution">
    <text evidence="2">The sequence shown here is derived from an EMBL/GenBank/DDBJ whole genome shotgun (WGS) entry which is preliminary data.</text>
</comment>
<dbReference type="PANTHER" id="PTHR43019">
    <property type="entry name" value="SERINE ENDOPROTEASE DEGS"/>
    <property type="match status" value="1"/>
</dbReference>
<dbReference type="InterPro" id="IPR009003">
    <property type="entry name" value="Peptidase_S1_PA"/>
</dbReference>
<proteinExistence type="predicted"/>
<dbReference type="OrthoDB" id="212300at2"/>
<dbReference type="SUPFAM" id="SSF50494">
    <property type="entry name" value="Trypsin-like serine proteases"/>
    <property type="match status" value="1"/>
</dbReference>
<evidence type="ECO:0000313" key="3">
    <source>
        <dbReference type="Proteomes" id="UP000484015"/>
    </source>
</evidence>
<dbReference type="EMBL" id="WNLA01000005">
    <property type="protein sequence ID" value="MTW02585.1"/>
    <property type="molecule type" value="Genomic_DNA"/>
</dbReference>